<name>A0A840HVJ7_9SPHN</name>
<accession>A0A840HVJ7</accession>
<feature type="signal peptide" evidence="2">
    <location>
        <begin position="1"/>
        <end position="21"/>
    </location>
</feature>
<dbReference type="EMBL" id="JACHOV010000006">
    <property type="protein sequence ID" value="MBB4641637.1"/>
    <property type="molecule type" value="Genomic_DNA"/>
</dbReference>
<dbReference type="Proteomes" id="UP000575068">
    <property type="component" value="Unassembled WGS sequence"/>
</dbReference>
<feature type="region of interest" description="Disordered" evidence="1">
    <location>
        <begin position="134"/>
        <end position="179"/>
    </location>
</feature>
<dbReference type="AlphaFoldDB" id="A0A840HVJ7"/>
<keyword evidence="2" id="KW-0732">Signal</keyword>
<protein>
    <recommendedName>
        <fullName evidence="5">PEGA domain-containing protein</fullName>
    </recommendedName>
</protein>
<dbReference type="PROSITE" id="PS51257">
    <property type="entry name" value="PROKAR_LIPOPROTEIN"/>
    <property type="match status" value="1"/>
</dbReference>
<reference evidence="3 4" key="1">
    <citation type="submission" date="2020-08" db="EMBL/GenBank/DDBJ databases">
        <title>Genomic Encyclopedia of Type Strains, Phase IV (KMG-IV): sequencing the most valuable type-strain genomes for metagenomic binning, comparative biology and taxonomic classification.</title>
        <authorList>
            <person name="Goeker M."/>
        </authorList>
    </citation>
    <scope>NUCLEOTIDE SEQUENCE [LARGE SCALE GENOMIC DNA]</scope>
    <source>
        <strain evidence="3 4">DSM 7465</strain>
    </source>
</reference>
<evidence type="ECO:0008006" key="5">
    <source>
        <dbReference type="Google" id="ProtNLM"/>
    </source>
</evidence>
<sequence>MKNYVRFGGAVLALASLGACATITRGSKQKYEILSEPSEANVTLSLGQKCVTPCKLKLKRKEAFVATFEKEGFETQQVNVKSKFSGGGAAAGAGNILLGGFIGAGVDASSGALNNLDPNPLKVSLKAVALAEPAAEAAPQPTETTPATEPAPGEAAPAVEAVPVALEEAAPIAPSTGGN</sequence>
<feature type="chain" id="PRO_5032838302" description="PEGA domain-containing protein" evidence="2">
    <location>
        <begin position="22"/>
        <end position="179"/>
    </location>
</feature>
<evidence type="ECO:0000256" key="2">
    <source>
        <dbReference type="SAM" id="SignalP"/>
    </source>
</evidence>
<dbReference type="RefSeq" id="WP_184475425.1">
    <property type="nucleotide sequence ID" value="NZ_JACHOV010000006.1"/>
</dbReference>
<gene>
    <name evidence="3" type="ORF">HNQ99_001946</name>
</gene>
<evidence type="ECO:0000313" key="3">
    <source>
        <dbReference type="EMBL" id="MBB4641637.1"/>
    </source>
</evidence>
<keyword evidence="4" id="KW-1185">Reference proteome</keyword>
<comment type="caution">
    <text evidence="3">The sequence shown here is derived from an EMBL/GenBank/DDBJ whole genome shotgun (WGS) entry which is preliminary data.</text>
</comment>
<evidence type="ECO:0000313" key="4">
    <source>
        <dbReference type="Proteomes" id="UP000575068"/>
    </source>
</evidence>
<organism evidence="3 4">
    <name type="scientific">Rhizorhapis suberifaciens</name>
    <name type="common">corky root of lettuce</name>
    <dbReference type="NCBI Taxonomy" id="13656"/>
    <lineage>
        <taxon>Bacteria</taxon>
        <taxon>Pseudomonadati</taxon>
        <taxon>Pseudomonadota</taxon>
        <taxon>Alphaproteobacteria</taxon>
        <taxon>Sphingomonadales</taxon>
        <taxon>Sphingomonadaceae</taxon>
        <taxon>Rhizorhapis</taxon>
    </lineage>
</organism>
<proteinExistence type="predicted"/>
<evidence type="ECO:0000256" key="1">
    <source>
        <dbReference type="SAM" id="MobiDB-lite"/>
    </source>
</evidence>